<dbReference type="InParanoid" id="A0A3N1HRA8"/>
<feature type="region of interest" description="Disordered" evidence="1">
    <location>
        <begin position="1"/>
        <end position="20"/>
    </location>
</feature>
<dbReference type="Proteomes" id="UP000276232">
    <property type="component" value="Unassembled WGS sequence"/>
</dbReference>
<evidence type="ECO:0000313" key="3">
    <source>
        <dbReference type="Proteomes" id="UP000276232"/>
    </source>
</evidence>
<feature type="compositionally biased region" description="Low complexity" evidence="1">
    <location>
        <begin position="7"/>
        <end position="20"/>
    </location>
</feature>
<keyword evidence="3" id="KW-1185">Reference proteome</keyword>
<protein>
    <recommendedName>
        <fullName evidence="4">Lipocalin-like protein</fullName>
    </recommendedName>
</protein>
<dbReference type="OrthoDB" id="8481162at2"/>
<dbReference type="AlphaFoldDB" id="A0A3N1HRA8"/>
<sequence>MAEEHPPAAQAAEDPLLNAAPSPAPLVGTWAATGEVLGEDGGVVGAVTGTDAYRWLGPTVVHEVDVVVGGRRTQALEVVEPYDAARGAFPTRAYDDAGGVDVSTAAVDADGVWTFRARGARATLEVAPDGATMRALWVRETPAGDVPWMRLRWTRTG</sequence>
<evidence type="ECO:0000313" key="2">
    <source>
        <dbReference type="EMBL" id="ROP45045.1"/>
    </source>
</evidence>
<name>A0A3N1HRA8_9ACTN</name>
<evidence type="ECO:0008006" key="4">
    <source>
        <dbReference type="Google" id="ProtNLM"/>
    </source>
</evidence>
<organism evidence="2 3">
    <name type="scientific">Pseudokineococcus lusitanus</name>
    <dbReference type="NCBI Taxonomy" id="763993"/>
    <lineage>
        <taxon>Bacteria</taxon>
        <taxon>Bacillati</taxon>
        <taxon>Actinomycetota</taxon>
        <taxon>Actinomycetes</taxon>
        <taxon>Kineosporiales</taxon>
        <taxon>Kineosporiaceae</taxon>
        <taxon>Pseudokineococcus</taxon>
    </lineage>
</organism>
<dbReference type="EMBL" id="RJKN01000002">
    <property type="protein sequence ID" value="ROP45045.1"/>
    <property type="molecule type" value="Genomic_DNA"/>
</dbReference>
<evidence type="ECO:0000256" key="1">
    <source>
        <dbReference type="SAM" id="MobiDB-lite"/>
    </source>
</evidence>
<proteinExistence type="predicted"/>
<comment type="caution">
    <text evidence="2">The sequence shown here is derived from an EMBL/GenBank/DDBJ whole genome shotgun (WGS) entry which is preliminary data.</text>
</comment>
<accession>A0A3N1HRA8</accession>
<reference evidence="2 3" key="1">
    <citation type="journal article" date="2015" name="Stand. Genomic Sci.">
        <title>Genomic Encyclopedia of Bacterial and Archaeal Type Strains, Phase III: the genomes of soil and plant-associated and newly described type strains.</title>
        <authorList>
            <person name="Whitman W.B."/>
            <person name="Woyke T."/>
            <person name="Klenk H.P."/>
            <person name="Zhou Y."/>
            <person name="Lilburn T.G."/>
            <person name="Beck B.J."/>
            <person name="De Vos P."/>
            <person name="Vandamme P."/>
            <person name="Eisen J.A."/>
            <person name="Garrity G."/>
            <person name="Hugenholtz P."/>
            <person name="Kyrpides N.C."/>
        </authorList>
    </citation>
    <scope>NUCLEOTIDE SEQUENCE [LARGE SCALE GENOMIC DNA]</scope>
    <source>
        <strain evidence="2 3">CECT 7306</strain>
    </source>
</reference>
<gene>
    <name evidence="2" type="ORF">EDC03_1175</name>
</gene>
<dbReference type="RefSeq" id="WP_123379232.1">
    <property type="nucleotide sequence ID" value="NZ_RJKN01000002.1"/>
</dbReference>